<dbReference type="InterPro" id="IPR036236">
    <property type="entry name" value="Znf_C2H2_sf"/>
</dbReference>
<accession>A0A6S7FS05</accession>
<protein>
    <submittedName>
        <fullName evidence="3">---NA</fullName>
    </submittedName>
</protein>
<feature type="region of interest" description="Disordered" evidence="2">
    <location>
        <begin position="600"/>
        <end position="632"/>
    </location>
</feature>
<feature type="compositionally biased region" description="Basic and acidic residues" evidence="2">
    <location>
        <begin position="1541"/>
        <end position="1550"/>
    </location>
</feature>
<feature type="compositionally biased region" description="Basic and acidic residues" evidence="2">
    <location>
        <begin position="388"/>
        <end position="399"/>
    </location>
</feature>
<feature type="compositionally biased region" description="Basic and acidic residues" evidence="2">
    <location>
        <begin position="443"/>
        <end position="538"/>
    </location>
</feature>
<feature type="compositionally biased region" description="Pro residues" evidence="2">
    <location>
        <begin position="1091"/>
        <end position="1142"/>
    </location>
</feature>
<sequence length="2008" mass="228196">MRKSRISFNISKKRGKNEGGESNMADPSPTGSQQSTLKLSSYYACRFCCKRFKSELSYETHSKTKKHGKAVKAGTEFELKKSRTCAGCKQDFETRLQLTQHCKKNSHMPLVQKTSLKNPVYGKPYTEAEQEDPFVSIKYYSPYYCELCDLDCVNVQHYEDHTKGERHEKAVEKRAEQGKGVLVDLDTNEVDTSNDYLVIMNKVEPVTERVSAYYCGICDMDCRSEIAYTEHVTSKDHQVRMEGHGQLKISCDLCCMTFNSENNHKMHLKSKKHANNLAARQRLLPLETDPEKESVQDLRDKIKRTISPPLENFDKIKVNIAGDSADDANTRSVVVDIQADEEDAMEMGMPRVTLDKKEKKELERKLKEDEEERGKWAKRREEEYGKKRAEILKVSKWDPKVSPTETKGRGRGQPTDTRGRGRGKGQVAFNDKYKWVAPGLKNQGEKSDSITPRERYSKDDKDRYSKDESGGRYSKEGPKERYSKEWSKDHGSRERYPRDDSKSDKRDKRDGKSDRRRKTYDDDKYTSDSDNERVILKKGELKTMDDDNDDLRKVINKQRGIVEKDDGKSLVFDYGHQSVENASDERAKLKGFFGGAFAHLREDGGPSEDAKEVDNYSGSKMEEIKEPEKDAGKDMERTLLLELLKRQFPDIRYLTERQGGLELMQKIFGAQGMSGLAGLDLEGTGSVASARSIASDEGSVKSQPFKQEGNLVTLVSEEVAPAEEKKVEAKSASPEKRESRRDRRSRSKSRERRRRSRSRSDSRSRSGRKKSRYSSRKRSRSSSQDRYSKRSRRTPSPDKRKKDERVDKSSDEKDKSKTSEKDKKESLVSQAKAKSKDAKDKALAKWTVSNWSGGNEEGGKDSGERGERKKASEKESKRSDRKDDKRHKEKEGAKAGTKEDDSRKAKRKEEPKTDREEDKKRQRTNSEGDKIFEDASDYEDIDLETNVDLETKVDLKEQFENDYENGGEQRRSEAEDKRRPDGEEKRRSDSSSRKARGGQGNSKSTEESEGRTDQKRRETEGRGDEKRRDSEGRDEKRRKKSYDRYNYDDRFNNDSEDEMDELQKDLLANLARVENLGRVLPPVGPPFPMGGGPFMPPLSGPPLSGPPISVPPPPLGLLPPVGGPYPPQPGLGPVMLPAPPDLGDPTIPVNPNSALTYIQPTEEHNPVPWGSSSTDRALKSLLSQVSALGAGGKTISTSSVLRPIISTRSESPKSSSELHRLGEVYSDDFEASDDGDDSGSKPLKSILKKKSKFSVGQGSEQASSGLPKNAVGAEYVVSTGEQAKYFCQLCDVQFATLSAKNLHLRGPKHLAMFMKHKSPLIDEMIKQAMGVVVGNREEKNEAQEDSDEEKEVKSEMAKNTKEPRESSHSPLPKRSPSPEPMKESLEKERSISPYDSREPRLFVDERTGRIVQAGGYYSEGKAGRSESSRVSREDPQASREDTQVPREDQSTSSKSSESGPSGKLELGAVPTPDEYDRLSQRAKDVLSREEYAQLPPSTRKLLLLETSDQSAAKEQRQTGRAKESDGIGGSIPRDQPLTTREYQKLDDVRSTEQAPPASTIKDYEDLSVRARSLLTREEYERLPTRDKEYLSREEYLTREDYDKQTAREAAPLSRDEYEAVARERERLTARDMVSRESYERLDRERLADLDRLVDRDRLPLADRDRLALTERERLALADRDRLVGLADRDRLGLADRDRLSLAERDRLALADRDRLAALADRDRLIERDRLTQRDYYDRYPPRDELPYRPGADDYARERGRPMVREEYSKYIGPLDDDLAQRRDDYARQRMREEDDRPLPREGYREPDYRRDPRDVPPGRDPRDERPPPGRDYRDLERSRETYGDPRSRDIRVVSDRGGPSGYDERRMSPPRDWPRGAESKGPDPREAPISGGETRAPEGDRRPDETAQKGVENAGRLGTYEARPAADRREVTDTHTYRDDESDQRYHGRETGPDQYDAHGYDSARRGGPGGSRGHRGRGGGNRGGQRGHPRNAGYNRGQPRRGGQGRY</sequence>
<dbReference type="GO" id="GO:0008270">
    <property type="term" value="F:zinc ion binding"/>
    <property type="evidence" value="ECO:0007669"/>
    <property type="project" value="UniProtKB-KW"/>
</dbReference>
<keyword evidence="1" id="KW-0175">Coiled coil</keyword>
<feature type="compositionally biased region" description="Basic and acidic residues" evidence="2">
    <location>
        <begin position="1924"/>
        <end position="1965"/>
    </location>
</feature>
<feature type="region of interest" description="Disordered" evidence="2">
    <location>
        <begin position="388"/>
        <end position="538"/>
    </location>
</feature>
<evidence type="ECO:0000256" key="1">
    <source>
        <dbReference type="SAM" id="Coils"/>
    </source>
</evidence>
<feature type="compositionally biased region" description="Basic and acidic residues" evidence="2">
    <location>
        <begin position="949"/>
        <end position="959"/>
    </location>
</feature>
<evidence type="ECO:0000256" key="2">
    <source>
        <dbReference type="SAM" id="MobiDB-lite"/>
    </source>
</evidence>
<dbReference type="SMART" id="SM00451">
    <property type="entry name" value="ZnF_U1"/>
    <property type="match status" value="5"/>
</dbReference>
<organism evidence="3 4">
    <name type="scientific">Paramuricea clavata</name>
    <name type="common">Red gorgonian</name>
    <name type="synonym">Violescent sea-whip</name>
    <dbReference type="NCBI Taxonomy" id="317549"/>
    <lineage>
        <taxon>Eukaryota</taxon>
        <taxon>Metazoa</taxon>
        <taxon>Cnidaria</taxon>
        <taxon>Anthozoa</taxon>
        <taxon>Octocorallia</taxon>
        <taxon>Malacalcyonacea</taxon>
        <taxon>Plexauridae</taxon>
        <taxon>Paramuricea</taxon>
    </lineage>
</organism>
<feature type="compositionally biased region" description="Basic and acidic residues" evidence="2">
    <location>
        <begin position="1042"/>
        <end position="1053"/>
    </location>
</feature>
<dbReference type="PANTHER" id="PTHR45762:SF3">
    <property type="entry name" value="ZINC-FINGER PROTEIN AT 72D, ISOFORM B"/>
    <property type="match status" value="1"/>
</dbReference>
<feature type="compositionally biased region" description="Basic and acidic residues" evidence="2">
    <location>
        <begin position="1380"/>
        <end position="1408"/>
    </location>
</feature>
<dbReference type="Gene3D" id="3.30.160.60">
    <property type="entry name" value="Classic Zinc Finger"/>
    <property type="match status" value="4"/>
</dbReference>
<feature type="region of interest" description="Disordered" evidence="2">
    <location>
        <begin position="1336"/>
        <end position="1566"/>
    </location>
</feature>
<feature type="compositionally biased region" description="Low complexity" evidence="2">
    <location>
        <begin position="1450"/>
        <end position="1466"/>
    </location>
</feature>
<feature type="region of interest" description="Disordered" evidence="2">
    <location>
        <begin position="1"/>
        <end position="35"/>
    </location>
</feature>
<feature type="region of interest" description="Disordered" evidence="2">
    <location>
        <begin position="1787"/>
        <end position="2008"/>
    </location>
</feature>
<reference evidence="3" key="1">
    <citation type="submission" date="2020-04" db="EMBL/GenBank/DDBJ databases">
        <authorList>
            <person name="Alioto T."/>
            <person name="Alioto T."/>
            <person name="Gomez Garrido J."/>
        </authorList>
    </citation>
    <scope>NUCLEOTIDE SEQUENCE</scope>
    <source>
        <strain evidence="3">A484AB</strain>
    </source>
</reference>
<feature type="region of interest" description="Disordered" evidence="2">
    <location>
        <begin position="685"/>
        <end position="1059"/>
    </location>
</feature>
<feature type="region of interest" description="Disordered" evidence="2">
    <location>
        <begin position="1736"/>
        <end position="1760"/>
    </location>
</feature>
<comment type="caution">
    <text evidence="3">The sequence shown here is derived from an EMBL/GenBank/DDBJ whole genome shotgun (WGS) entry which is preliminary data.</text>
</comment>
<feature type="compositionally biased region" description="Acidic residues" evidence="2">
    <location>
        <begin position="934"/>
        <end position="947"/>
    </location>
</feature>
<dbReference type="InterPro" id="IPR003604">
    <property type="entry name" value="Matrin/U1-like-C_Znf_C2H2"/>
</dbReference>
<feature type="compositionally biased region" description="Basic and acidic residues" evidence="2">
    <location>
        <begin position="722"/>
        <end position="741"/>
    </location>
</feature>
<feature type="compositionally biased region" description="Basic and acidic residues" evidence="2">
    <location>
        <begin position="1004"/>
        <end position="1035"/>
    </location>
</feature>
<feature type="compositionally biased region" description="Basic and acidic residues" evidence="2">
    <location>
        <begin position="1895"/>
        <end position="1907"/>
    </location>
</feature>
<dbReference type="InterPro" id="IPR013087">
    <property type="entry name" value="Znf_C2H2_type"/>
</dbReference>
<feature type="compositionally biased region" description="Basic and acidic residues" evidence="2">
    <location>
        <begin position="967"/>
        <end position="992"/>
    </location>
</feature>
<feature type="compositionally biased region" description="Basic and acidic residues" evidence="2">
    <location>
        <begin position="834"/>
        <end position="843"/>
    </location>
</feature>
<name>A0A6S7FS05_PARCT</name>
<feature type="compositionally biased region" description="Basic and acidic residues" evidence="2">
    <location>
        <begin position="795"/>
        <end position="826"/>
    </location>
</feature>
<gene>
    <name evidence="3" type="ORF">PACLA_8A013788</name>
</gene>
<evidence type="ECO:0000313" key="4">
    <source>
        <dbReference type="Proteomes" id="UP001152795"/>
    </source>
</evidence>
<keyword evidence="4" id="KW-1185">Reference proteome</keyword>
<feature type="compositionally biased region" description="Basic residues" evidence="2">
    <location>
        <begin position="1"/>
        <end position="15"/>
    </location>
</feature>
<dbReference type="SMART" id="SM00355">
    <property type="entry name" value="ZnF_C2H2"/>
    <property type="match status" value="6"/>
</dbReference>
<dbReference type="PANTHER" id="PTHR45762">
    <property type="entry name" value="ZINC FINGER RNA-BINDING PROTEIN"/>
    <property type="match status" value="1"/>
</dbReference>
<feature type="compositionally biased region" description="Basic and acidic residues" evidence="2">
    <location>
        <begin position="1511"/>
        <end position="1525"/>
    </location>
</feature>
<feature type="coiled-coil region" evidence="1">
    <location>
        <begin position="352"/>
        <end position="379"/>
    </location>
</feature>
<feature type="compositionally biased region" description="Basic and acidic residues" evidence="2">
    <location>
        <begin position="857"/>
        <end position="883"/>
    </location>
</feature>
<dbReference type="SUPFAM" id="SSF57667">
    <property type="entry name" value="beta-beta-alpha zinc fingers"/>
    <property type="match status" value="4"/>
</dbReference>
<feature type="region of interest" description="Disordered" evidence="2">
    <location>
        <begin position="1091"/>
        <end position="1153"/>
    </location>
</feature>
<feature type="compositionally biased region" description="Basic and acidic residues" evidence="2">
    <location>
        <begin position="1862"/>
        <end position="1886"/>
    </location>
</feature>
<proteinExistence type="predicted"/>
<dbReference type="EMBL" id="CACRXK020000127">
    <property type="protein sequence ID" value="CAB3978596.1"/>
    <property type="molecule type" value="Genomic_DNA"/>
</dbReference>
<dbReference type="OrthoDB" id="5982975at2759"/>
<feature type="compositionally biased region" description="Basic and acidic residues" evidence="2">
    <location>
        <begin position="1350"/>
        <end position="1367"/>
    </location>
</feature>
<feature type="compositionally biased region" description="Basic and acidic residues" evidence="2">
    <location>
        <begin position="1421"/>
        <end position="1449"/>
    </location>
</feature>
<dbReference type="Pfam" id="PF12874">
    <property type="entry name" value="zf-met"/>
    <property type="match status" value="4"/>
</dbReference>
<dbReference type="PROSITE" id="PS00028">
    <property type="entry name" value="ZINC_FINGER_C2H2_1"/>
    <property type="match status" value="4"/>
</dbReference>
<feature type="compositionally biased region" description="Basic residues" evidence="2">
    <location>
        <begin position="765"/>
        <end position="780"/>
    </location>
</feature>
<evidence type="ECO:0000313" key="3">
    <source>
        <dbReference type="EMBL" id="CAB3978596.1"/>
    </source>
</evidence>
<feature type="compositionally biased region" description="Basic and acidic residues" evidence="2">
    <location>
        <begin position="1787"/>
        <end position="1854"/>
    </location>
</feature>
<feature type="compositionally biased region" description="Basic and acidic residues" evidence="2">
    <location>
        <begin position="1474"/>
        <end position="1491"/>
    </location>
</feature>
<dbReference type="Proteomes" id="UP001152795">
    <property type="component" value="Unassembled WGS sequence"/>
</dbReference>
<feature type="compositionally biased region" description="Basic residues" evidence="2">
    <location>
        <begin position="742"/>
        <end position="757"/>
    </location>
</feature>
<dbReference type="GO" id="GO:0003676">
    <property type="term" value="F:nucleic acid binding"/>
    <property type="evidence" value="ECO:0007669"/>
    <property type="project" value="InterPro"/>
</dbReference>
<feature type="compositionally biased region" description="Basic and acidic residues" evidence="2">
    <location>
        <begin position="889"/>
        <end position="933"/>
    </location>
</feature>